<reference evidence="2 3" key="1">
    <citation type="submission" date="2024-01" db="EMBL/GenBank/DDBJ databases">
        <title>A draft genome for the cacao thread blight pathogen Marasmiellus scandens.</title>
        <authorList>
            <person name="Baruah I.K."/>
            <person name="Leung J."/>
            <person name="Bukari Y."/>
            <person name="Amoako-Attah I."/>
            <person name="Meinhardt L.W."/>
            <person name="Bailey B.A."/>
            <person name="Cohen S.P."/>
        </authorList>
    </citation>
    <scope>NUCLEOTIDE SEQUENCE [LARGE SCALE GENOMIC DNA]</scope>
    <source>
        <strain evidence="2 3">GH-19</strain>
    </source>
</reference>
<feature type="transmembrane region" description="Helical" evidence="1">
    <location>
        <begin position="524"/>
        <end position="547"/>
    </location>
</feature>
<name>A0ABR1J1K4_9AGAR</name>
<evidence type="ECO:0000256" key="1">
    <source>
        <dbReference type="SAM" id="Phobius"/>
    </source>
</evidence>
<protein>
    <submittedName>
        <fullName evidence="2">Uncharacterized protein</fullName>
    </submittedName>
</protein>
<evidence type="ECO:0000313" key="3">
    <source>
        <dbReference type="Proteomes" id="UP001498398"/>
    </source>
</evidence>
<gene>
    <name evidence="2" type="ORF">VKT23_014314</name>
</gene>
<accession>A0ABR1J1K4</accession>
<feature type="transmembrane region" description="Helical" evidence="1">
    <location>
        <begin position="559"/>
        <end position="580"/>
    </location>
</feature>
<keyword evidence="1" id="KW-1133">Transmembrane helix</keyword>
<comment type="caution">
    <text evidence="2">The sequence shown here is derived from an EMBL/GenBank/DDBJ whole genome shotgun (WGS) entry which is preliminary data.</text>
</comment>
<evidence type="ECO:0000313" key="2">
    <source>
        <dbReference type="EMBL" id="KAK7447101.1"/>
    </source>
</evidence>
<feature type="transmembrane region" description="Helical" evidence="1">
    <location>
        <begin position="463"/>
        <end position="485"/>
    </location>
</feature>
<organism evidence="2 3">
    <name type="scientific">Marasmiellus scandens</name>
    <dbReference type="NCBI Taxonomy" id="2682957"/>
    <lineage>
        <taxon>Eukaryota</taxon>
        <taxon>Fungi</taxon>
        <taxon>Dikarya</taxon>
        <taxon>Basidiomycota</taxon>
        <taxon>Agaricomycotina</taxon>
        <taxon>Agaricomycetes</taxon>
        <taxon>Agaricomycetidae</taxon>
        <taxon>Agaricales</taxon>
        <taxon>Marasmiineae</taxon>
        <taxon>Omphalotaceae</taxon>
        <taxon>Marasmiellus</taxon>
    </lineage>
</organism>
<proteinExistence type="predicted"/>
<dbReference type="Proteomes" id="UP001498398">
    <property type="component" value="Unassembled WGS sequence"/>
</dbReference>
<keyword evidence="1" id="KW-0812">Transmembrane</keyword>
<keyword evidence="3" id="KW-1185">Reference proteome</keyword>
<keyword evidence="1" id="KW-0472">Membrane</keyword>
<dbReference type="EMBL" id="JBANRG010000042">
    <property type="protein sequence ID" value="KAK7447101.1"/>
    <property type="molecule type" value="Genomic_DNA"/>
</dbReference>
<sequence length="657" mass="75537">MVVSVSKILAWFPSILRAIWRHLRDNVFLKYLLLRVSSLGRLIEGLWGAARGRSVRSITRAEKEYEQFTKTRISASYLPNGHCQPEENTPQPPDTCLPSSPSHLYDEQQVIPMLTDEYQSISPMAPEMYRRYEDIQFAPDQNVDHVFFPLTRNFQGDQIPEGWTQLVHPEGARYFCYKELQVYTDADVLDERTRRYTMRFIKKIGDFLRKHHITLSSPVNLVLDIEQTQEGRFLARYYFADHSKRAVFWLDKFEANGLFVLKEVKGVTSLSHIGLEIEAQYWHHCYLFPDCLELSNDLLEELRKALVHAISDGLTSMTSPVPYRTSELEQWLNLVKNLGRTDVAAFSRLMHIFCRHRFRHFYGQPTARLHSERSIYKAHNKNSWLMLILSPLLFSAPDGYYRRLDKSYVDGIINQRVWADFWTEISTEWNQLIILGTVVLNANVAFLAIQSVDNATTLPERSAAQICSYLSVIASIGGILFGLFLTRTTNVNPKKAAVNAEFFINSATWAEKTDIYLSGVEKLAILYCTPYLLSMWSILLFLAGFTIMCLKGSDHAVNAIVGSAWFIIAIVIIWGISNLSVWKRYEWKEMSFWGRVVHVISIIPVRTIWPWKWKSGSDSRPKVIHRDSSMRWDEDSGPVEMVQGAGNGTSPVGADHV</sequence>